<dbReference type="RefSeq" id="WP_165099570.1">
    <property type="nucleotide sequence ID" value="NZ_CP049056.1"/>
</dbReference>
<protein>
    <submittedName>
        <fullName evidence="1">Uncharacterized protein</fullName>
    </submittedName>
</protein>
<dbReference type="EMBL" id="CP049056">
    <property type="protein sequence ID" value="QIE56389.1"/>
    <property type="molecule type" value="Genomic_DNA"/>
</dbReference>
<sequence length="106" mass="12073">MEPTSAKELQKAFATRLARHKISDDVISKVAERVAKNGLKVGGVDFCPYGICIDYFVDRSFSIDEFVRDEKFRVVKLFPYGILVDDLFRVQVEMHAPELAEYGLRG</sequence>
<accession>A0A7L5C3E3</accession>
<evidence type="ECO:0000313" key="2">
    <source>
        <dbReference type="Proteomes" id="UP000503336"/>
    </source>
</evidence>
<dbReference type="AlphaFoldDB" id="A0A7L5C3E3"/>
<organism evidence="1 2">
    <name type="scientific">Pikeienuella piscinae</name>
    <dbReference type="NCBI Taxonomy" id="2748098"/>
    <lineage>
        <taxon>Bacteria</taxon>
        <taxon>Pseudomonadati</taxon>
        <taxon>Pseudomonadota</taxon>
        <taxon>Alphaproteobacteria</taxon>
        <taxon>Rhodobacterales</taxon>
        <taxon>Paracoccaceae</taxon>
        <taxon>Pikeienuella</taxon>
    </lineage>
</organism>
<keyword evidence="2" id="KW-1185">Reference proteome</keyword>
<dbReference type="Proteomes" id="UP000503336">
    <property type="component" value="Chromosome"/>
</dbReference>
<evidence type="ECO:0000313" key="1">
    <source>
        <dbReference type="EMBL" id="QIE56389.1"/>
    </source>
</evidence>
<gene>
    <name evidence="1" type="ORF">G5B40_13520</name>
</gene>
<reference evidence="1 2" key="1">
    <citation type="submission" date="2020-02" db="EMBL/GenBank/DDBJ databases">
        <title>complete genome sequence of Rhodobacteraceae bacterium.</title>
        <authorList>
            <person name="Park J."/>
            <person name="Kim Y.-S."/>
            <person name="Kim K.-H."/>
        </authorList>
    </citation>
    <scope>NUCLEOTIDE SEQUENCE [LARGE SCALE GENOMIC DNA]</scope>
    <source>
        <strain evidence="1 2">RR4-56</strain>
    </source>
</reference>
<name>A0A7L5C3E3_9RHOB</name>
<proteinExistence type="predicted"/>
<dbReference type="KEGG" id="hdh:G5B40_13520"/>